<dbReference type="Proteomes" id="UP001595721">
    <property type="component" value="Unassembled WGS sequence"/>
</dbReference>
<dbReference type="InterPro" id="IPR045516">
    <property type="entry name" value="DUF6477"/>
</dbReference>
<proteinExistence type="predicted"/>
<evidence type="ECO:0000313" key="2">
    <source>
        <dbReference type="Proteomes" id="UP001595721"/>
    </source>
</evidence>
<name>A0ABV7R588_9RHOB</name>
<evidence type="ECO:0000313" key="1">
    <source>
        <dbReference type="EMBL" id="MFC3529200.1"/>
    </source>
</evidence>
<dbReference type="RefSeq" id="WP_377745072.1">
    <property type="nucleotide sequence ID" value="NZ_JBHRXJ010000010.1"/>
</dbReference>
<protein>
    <submittedName>
        <fullName evidence="1">DUF6477 family protein</fullName>
    </submittedName>
</protein>
<accession>A0ABV7R588</accession>
<gene>
    <name evidence="1" type="ORF">ACFOMH_13550</name>
</gene>
<keyword evidence="2" id="KW-1185">Reference proteome</keyword>
<dbReference type="EMBL" id="JBHRXJ010000010">
    <property type="protein sequence ID" value="MFC3529200.1"/>
    <property type="molecule type" value="Genomic_DNA"/>
</dbReference>
<dbReference type="Pfam" id="PF20083">
    <property type="entry name" value="DUF6477"/>
    <property type="match status" value="1"/>
</dbReference>
<sequence length="110" mass="12375">MTMMSNVIAFEPRLGQPRLRRPRLLVSAARAGLPGWNRRRHLRRLLKSDVLPAPGAALDRLHAEEARLDAARRDGHAEYDMQRHIMVLIAILAETAEAAPRPVHAAFTFP</sequence>
<organism evidence="1 2">
    <name type="scientific">Paracoccus mangrovi</name>
    <dbReference type="NCBI Taxonomy" id="1715645"/>
    <lineage>
        <taxon>Bacteria</taxon>
        <taxon>Pseudomonadati</taxon>
        <taxon>Pseudomonadota</taxon>
        <taxon>Alphaproteobacteria</taxon>
        <taxon>Rhodobacterales</taxon>
        <taxon>Paracoccaceae</taxon>
        <taxon>Paracoccus</taxon>
    </lineage>
</organism>
<reference evidence="2" key="1">
    <citation type="journal article" date="2019" name="Int. J. Syst. Evol. Microbiol.">
        <title>The Global Catalogue of Microorganisms (GCM) 10K type strain sequencing project: providing services to taxonomists for standard genome sequencing and annotation.</title>
        <authorList>
            <consortium name="The Broad Institute Genomics Platform"/>
            <consortium name="The Broad Institute Genome Sequencing Center for Infectious Disease"/>
            <person name="Wu L."/>
            <person name="Ma J."/>
        </authorList>
    </citation>
    <scope>NUCLEOTIDE SEQUENCE [LARGE SCALE GENOMIC DNA]</scope>
    <source>
        <strain evidence="2">KCTC 42899</strain>
    </source>
</reference>
<comment type="caution">
    <text evidence="1">The sequence shown here is derived from an EMBL/GenBank/DDBJ whole genome shotgun (WGS) entry which is preliminary data.</text>
</comment>